<proteinExistence type="predicted"/>
<dbReference type="EMBL" id="SOIP01000383">
    <property type="protein sequence ID" value="TET79938.1"/>
    <property type="molecule type" value="Genomic_DNA"/>
</dbReference>
<gene>
    <name evidence="7" type="ORF">E3J38_06525</name>
</gene>
<evidence type="ECO:0000256" key="5">
    <source>
        <dbReference type="PROSITE-ProRule" id="PRU00560"/>
    </source>
</evidence>
<dbReference type="Gene3D" id="1.10.10.160">
    <property type="match status" value="1"/>
</dbReference>
<feature type="binding site" evidence="5">
    <location>
        <begin position="49"/>
        <end position="56"/>
    </location>
    <ligand>
        <name>ATP</name>
        <dbReference type="ChEBI" id="CHEBI:30616"/>
    </ligand>
</feature>
<dbReference type="Gene3D" id="3.40.50.300">
    <property type="entry name" value="P-loop containing nucleotide triphosphate hydrolases"/>
    <property type="match status" value="1"/>
</dbReference>
<dbReference type="InterPro" id="IPR014016">
    <property type="entry name" value="UvrD-like_ATP-bd"/>
</dbReference>
<dbReference type="GO" id="GO:0005524">
    <property type="term" value="F:ATP binding"/>
    <property type="evidence" value="ECO:0007669"/>
    <property type="project" value="UniProtKB-UniRule"/>
</dbReference>
<dbReference type="PANTHER" id="PTHR11070">
    <property type="entry name" value="UVRD / RECB / PCRA DNA HELICASE FAMILY MEMBER"/>
    <property type="match status" value="1"/>
</dbReference>
<dbReference type="SUPFAM" id="SSF52540">
    <property type="entry name" value="P-loop containing nucleoside triphosphate hydrolases"/>
    <property type="match status" value="1"/>
</dbReference>
<feature type="non-terminal residue" evidence="7">
    <location>
        <position position="303"/>
    </location>
</feature>
<evidence type="ECO:0000256" key="4">
    <source>
        <dbReference type="ARBA" id="ARBA00022840"/>
    </source>
</evidence>
<evidence type="ECO:0000259" key="6">
    <source>
        <dbReference type="PROSITE" id="PS51198"/>
    </source>
</evidence>
<dbReference type="GO" id="GO:0003678">
    <property type="term" value="F:DNA helicase activity"/>
    <property type="evidence" value="ECO:0007669"/>
    <property type="project" value="InterPro"/>
</dbReference>
<evidence type="ECO:0000313" key="8">
    <source>
        <dbReference type="Proteomes" id="UP000315534"/>
    </source>
</evidence>
<keyword evidence="2 5" id="KW-0378">Hydrolase</keyword>
<dbReference type="CDD" id="cd17932">
    <property type="entry name" value="DEXQc_UvrD"/>
    <property type="match status" value="1"/>
</dbReference>
<evidence type="ECO:0000256" key="3">
    <source>
        <dbReference type="ARBA" id="ARBA00022806"/>
    </source>
</evidence>
<reference evidence="7 8" key="1">
    <citation type="submission" date="2019-03" db="EMBL/GenBank/DDBJ databases">
        <title>Metabolic potential of uncultured bacteria and archaea associated with petroleum seepage in deep-sea sediments.</title>
        <authorList>
            <person name="Dong X."/>
            <person name="Hubert C."/>
        </authorList>
    </citation>
    <scope>NUCLEOTIDE SEQUENCE [LARGE SCALE GENOMIC DNA]</scope>
    <source>
        <strain evidence="7">E29_bin36</strain>
    </source>
</reference>
<evidence type="ECO:0000256" key="2">
    <source>
        <dbReference type="ARBA" id="ARBA00022801"/>
    </source>
</evidence>
<dbReference type="InterPro" id="IPR013986">
    <property type="entry name" value="DExx_box_DNA_helicase_dom_sf"/>
</dbReference>
<comment type="caution">
    <text evidence="7">The sequence shown here is derived from an EMBL/GenBank/DDBJ whole genome shotgun (WGS) entry which is preliminary data.</text>
</comment>
<dbReference type="GO" id="GO:0003677">
    <property type="term" value="F:DNA binding"/>
    <property type="evidence" value="ECO:0007669"/>
    <property type="project" value="InterPro"/>
</dbReference>
<feature type="domain" description="UvrD-like helicase ATP-binding" evidence="6">
    <location>
        <begin position="28"/>
        <end position="303"/>
    </location>
</feature>
<dbReference type="PROSITE" id="PS51198">
    <property type="entry name" value="UVRD_HELICASE_ATP_BIND"/>
    <property type="match status" value="1"/>
</dbReference>
<evidence type="ECO:0000313" key="7">
    <source>
        <dbReference type="EMBL" id="TET79938.1"/>
    </source>
</evidence>
<dbReference type="Proteomes" id="UP000315534">
    <property type="component" value="Unassembled WGS sequence"/>
</dbReference>
<dbReference type="GO" id="GO:0016787">
    <property type="term" value="F:hydrolase activity"/>
    <property type="evidence" value="ECO:0007669"/>
    <property type="project" value="UniProtKB-UniRule"/>
</dbReference>
<dbReference type="Pfam" id="PF00580">
    <property type="entry name" value="UvrD-helicase"/>
    <property type="match status" value="1"/>
</dbReference>
<name>A0A523XKW0_UNCT6</name>
<accession>A0A523XKW0</accession>
<evidence type="ECO:0000256" key="1">
    <source>
        <dbReference type="ARBA" id="ARBA00022741"/>
    </source>
</evidence>
<sequence>MLYSVPDEWRFRLTSKTQILKAILETPFPLSKEQRKAVLSKRQHLRMVAGAGTGKTETLTRRIVYLLLYKEQPPNSVVAFTFTQRAAQSMKSRIYDRVRLLKGEDACAQLGEMYVGTIHGYCLRTLQDLFGYGNHEQLDGNQEMAFLLRKGWGLGLGASGNYSHNCARFLRSVDVVHNECMSRKKLGKKDPDFLRGLERYEELLEQHRLITFGRMITLAIEKLKARPKLLTGIAHLIVDEYQDINPAQDRLIRLIGRNADVFVVGDPRQSIYQWRGSDERCFEEFLRNFPGCEKVTLRENRRS</sequence>
<keyword evidence="4 5" id="KW-0067">ATP-binding</keyword>
<dbReference type="InterPro" id="IPR027417">
    <property type="entry name" value="P-loop_NTPase"/>
</dbReference>
<keyword evidence="3 5" id="KW-0347">Helicase</keyword>
<dbReference type="AlphaFoldDB" id="A0A523XKW0"/>
<organism evidence="7 8">
    <name type="scientific">candidate division TA06 bacterium</name>
    <dbReference type="NCBI Taxonomy" id="2250710"/>
    <lineage>
        <taxon>Bacteria</taxon>
        <taxon>Bacteria division TA06</taxon>
    </lineage>
</organism>
<keyword evidence="1 5" id="KW-0547">Nucleotide-binding</keyword>
<protein>
    <submittedName>
        <fullName evidence="7">ATP-dependent helicase</fullName>
    </submittedName>
</protein>
<dbReference type="InterPro" id="IPR000212">
    <property type="entry name" value="DNA_helicase_UvrD/REP"/>
</dbReference>